<dbReference type="OrthoDB" id="1749434at2759"/>
<evidence type="ECO:0000256" key="1">
    <source>
        <dbReference type="SAM" id="MobiDB-lite"/>
    </source>
</evidence>
<dbReference type="AlphaFoldDB" id="A0A371G4E5"/>
<feature type="compositionally biased region" description="Polar residues" evidence="1">
    <location>
        <begin position="1"/>
        <end position="16"/>
    </location>
</feature>
<feature type="non-terminal residue" evidence="2">
    <location>
        <position position="1"/>
    </location>
</feature>
<gene>
    <name evidence="2" type="ORF">CR513_33640</name>
</gene>
<feature type="region of interest" description="Disordered" evidence="1">
    <location>
        <begin position="1"/>
        <end position="24"/>
    </location>
</feature>
<name>A0A371G4E5_MUCPR</name>
<sequence>MAMANHNTVGHAQANNIVGPLPHSVRDPPYRMPYGWNTKDPNEDMVSNRSQLQNMVKREYEGFKTYTQRWRKLVA</sequence>
<evidence type="ECO:0000313" key="2">
    <source>
        <dbReference type="EMBL" id="RDX85203.1"/>
    </source>
</evidence>
<comment type="caution">
    <text evidence="2">The sequence shown here is derived from an EMBL/GenBank/DDBJ whole genome shotgun (WGS) entry which is preliminary data.</text>
</comment>
<dbReference type="Proteomes" id="UP000257109">
    <property type="component" value="Unassembled WGS sequence"/>
</dbReference>
<evidence type="ECO:0000313" key="3">
    <source>
        <dbReference type="Proteomes" id="UP000257109"/>
    </source>
</evidence>
<proteinExistence type="predicted"/>
<keyword evidence="3" id="KW-1185">Reference proteome</keyword>
<protein>
    <submittedName>
        <fullName evidence="2">Uncharacterized protein</fullName>
    </submittedName>
</protein>
<dbReference type="EMBL" id="QJKJ01006848">
    <property type="protein sequence ID" value="RDX85203.1"/>
    <property type="molecule type" value="Genomic_DNA"/>
</dbReference>
<organism evidence="2 3">
    <name type="scientific">Mucuna pruriens</name>
    <name type="common">Velvet bean</name>
    <name type="synonym">Dolichos pruriens</name>
    <dbReference type="NCBI Taxonomy" id="157652"/>
    <lineage>
        <taxon>Eukaryota</taxon>
        <taxon>Viridiplantae</taxon>
        <taxon>Streptophyta</taxon>
        <taxon>Embryophyta</taxon>
        <taxon>Tracheophyta</taxon>
        <taxon>Spermatophyta</taxon>
        <taxon>Magnoliopsida</taxon>
        <taxon>eudicotyledons</taxon>
        <taxon>Gunneridae</taxon>
        <taxon>Pentapetalae</taxon>
        <taxon>rosids</taxon>
        <taxon>fabids</taxon>
        <taxon>Fabales</taxon>
        <taxon>Fabaceae</taxon>
        <taxon>Papilionoideae</taxon>
        <taxon>50 kb inversion clade</taxon>
        <taxon>NPAAA clade</taxon>
        <taxon>indigoferoid/millettioid clade</taxon>
        <taxon>Phaseoleae</taxon>
        <taxon>Mucuna</taxon>
    </lineage>
</organism>
<reference evidence="2" key="1">
    <citation type="submission" date="2018-05" db="EMBL/GenBank/DDBJ databases">
        <title>Draft genome of Mucuna pruriens seed.</title>
        <authorList>
            <person name="Nnadi N.E."/>
            <person name="Vos R."/>
            <person name="Hasami M.H."/>
            <person name="Devisetty U.K."/>
            <person name="Aguiy J.C."/>
        </authorList>
    </citation>
    <scope>NUCLEOTIDE SEQUENCE [LARGE SCALE GENOMIC DNA]</scope>
    <source>
        <strain evidence="2">JCA_2017</strain>
    </source>
</reference>
<accession>A0A371G4E5</accession>